<dbReference type="Proteomes" id="UP000024635">
    <property type="component" value="Unassembled WGS sequence"/>
</dbReference>
<organism evidence="3 4">
    <name type="scientific">Ancylostoma ceylanicum</name>
    <dbReference type="NCBI Taxonomy" id="53326"/>
    <lineage>
        <taxon>Eukaryota</taxon>
        <taxon>Metazoa</taxon>
        <taxon>Ecdysozoa</taxon>
        <taxon>Nematoda</taxon>
        <taxon>Chromadorea</taxon>
        <taxon>Rhabditida</taxon>
        <taxon>Rhabditina</taxon>
        <taxon>Rhabditomorpha</taxon>
        <taxon>Strongyloidea</taxon>
        <taxon>Ancylostomatidae</taxon>
        <taxon>Ancylostomatinae</taxon>
        <taxon>Ancylostoma</taxon>
    </lineage>
</organism>
<reference evidence="4" key="1">
    <citation type="journal article" date="2015" name="Nat. Genet.">
        <title>The genome and transcriptome of the zoonotic hookworm Ancylostoma ceylanicum identify infection-specific gene families.</title>
        <authorList>
            <person name="Schwarz E.M."/>
            <person name="Hu Y."/>
            <person name="Antoshechkin I."/>
            <person name="Miller M.M."/>
            <person name="Sternberg P.W."/>
            <person name="Aroian R.V."/>
        </authorList>
    </citation>
    <scope>NUCLEOTIDE SEQUENCE</scope>
    <source>
        <strain evidence="4">HY135</strain>
    </source>
</reference>
<feature type="signal peptide" evidence="2">
    <location>
        <begin position="1"/>
        <end position="21"/>
    </location>
</feature>
<sequence>MRLQLLVFVVVAALLPHIIEGKKSWESTRFSSIENSDDFRGLPRTSFVGRDATAFRTHGGGGLHERRSDPWRNARGRWRAPRFQRQSIQH</sequence>
<evidence type="ECO:0000256" key="2">
    <source>
        <dbReference type="SAM" id="SignalP"/>
    </source>
</evidence>
<feature type="chain" id="PRO_5001493842" evidence="2">
    <location>
        <begin position="22"/>
        <end position="90"/>
    </location>
</feature>
<dbReference type="OrthoDB" id="10454208at2759"/>
<keyword evidence="4" id="KW-1185">Reference proteome</keyword>
<gene>
    <name evidence="3" type="primary">Acey_s0004.g1838</name>
    <name evidence="3" type="ORF">Y032_0004g1838</name>
</gene>
<evidence type="ECO:0000256" key="1">
    <source>
        <dbReference type="SAM" id="MobiDB-lite"/>
    </source>
</evidence>
<feature type="compositionally biased region" description="Basic and acidic residues" evidence="1">
    <location>
        <begin position="63"/>
        <end position="72"/>
    </location>
</feature>
<accession>A0A016VV34</accession>
<evidence type="ECO:0000313" key="4">
    <source>
        <dbReference type="Proteomes" id="UP000024635"/>
    </source>
</evidence>
<keyword evidence="2" id="KW-0732">Signal</keyword>
<proteinExistence type="predicted"/>
<evidence type="ECO:0000313" key="3">
    <source>
        <dbReference type="EMBL" id="EYC30897.1"/>
    </source>
</evidence>
<dbReference type="AlphaFoldDB" id="A0A016VV34"/>
<dbReference type="EMBL" id="JARK01001340">
    <property type="protein sequence ID" value="EYC30897.1"/>
    <property type="molecule type" value="Genomic_DNA"/>
</dbReference>
<protein>
    <submittedName>
        <fullName evidence="3">Uncharacterized protein</fullName>
    </submittedName>
</protein>
<comment type="caution">
    <text evidence="3">The sequence shown here is derived from an EMBL/GenBank/DDBJ whole genome shotgun (WGS) entry which is preliminary data.</text>
</comment>
<name>A0A016VV34_9BILA</name>
<feature type="region of interest" description="Disordered" evidence="1">
    <location>
        <begin position="58"/>
        <end position="90"/>
    </location>
</feature>